<protein>
    <submittedName>
        <fullName evidence="2">Uncharacterized protein</fullName>
    </submittedName>
</protein>
<feature type="transmembrane region" description="Helical" evidence="1">
    <location>
        <begin position="69"/>
        <end position="87"/>
    </location>
</feature>
<feature type="transmembrane region" description="Helical" evidence="1">
    <location>
        <begin position="129"/>
        <end position="150"/>
    </location>
</feature>
<comment type="caution">
    <text evidence="2">The sequence shown here is derived from an EMBL/GenBank/DDBJ whole genome shotgun (WGS) entry which is preliminary data.</text>
</comment>
<keyword evidence="3" id="KW-1185">Reference proteome</keyword>
<proteinExistence type="predicted"/>
<evidence type="ECO:0000313" key="3">
    <source>
        <dbReference type="Proteomes" id="UP000276349"/>
    </source>
</evidence>
<evidence type="ECO:0000313" key="2">
    <source>
        <dbReference type="EMBL" id="RTQ88526.1"/>
    </source>
</evidence>
<feature type="transmembrane region" description="Helical" evidence="1">
    <location>
        <begin position="29"/>
        <end position="49"/>
    </location>
</feature>
<feature type="transmembrane region" description="Helical" evidence="1">
    <location>
        <begin position="6"/>
        <end position="22"/>
    </location>
</feature>
<dbReference type="OrthoDB" id="1683460at2"/>
<evidence type="ECO:0000256" key="1">
    <source>
        <dbReference type="SAM" id="Phobius"/>
    </source>
</evidence>
<dbReference type="RefSeq" id="WP_126295897.1">
    <property type="nucleotide sequence ID" value="NZ_CP155468.1"/>
</dbReference>
<dbReference type="NCBIfam" id="NF041644">
    <property type="entry name" value="CBO0543_fam"/>
    <property type="match status" value="1"/>
</dbReference>
<dbReference type="Proteomes" id="UP000276349">
    <property type="component" value="Unassembled WGS sequence"/>
</dbReference>
<keyword evidence="1" id="KW-0812">Transmembrane</keyword>
<accession>A0A431UG39</accession>
<dbReference type="InterPro" id="IPR048147">
    <property type="entry name" value="CBO0543-like"/>
</dbReference>
<organism evidence="2 3">
    <name type="scientific">Lysinibacillus telephonicus</name>
    <dbReference type="NCBI Taxonomy" id="1714840"/>
    <lineage>
        <taxon>Bacteria</taxon>
        <taxon>Bacillati</taxon>
        <taxon>Bacillota</taxon>
        <taxon>Bacilli</taxon>
        <taxon>Bacillales</taxon>
        <taxon>Bacillaceae</taxon>
        <taxon>Lysinibacillus</taxon>
    </lineage>
</organism>
<keyword evidence="1" id="KW-0472">Membrane</keyword>
<dbReference type="EMBL" id="RXNR01000077">
    <property type="protein sequence ID" value="RTQ88526.1"/>
    <property type="molecule type" value="Genomic_DNA"/>
</dbReference>
<sequence>MRIEWWILLSAYVVGIGLLFFIPKNKIRLAVVAFLFKQVITFLFGLVVVELVLIEYPVRLFPSINRTSFTFEYFFFPIVCAIFNVWYPNGRSTLIQWGYYVVYSSILTILEVIMEKHTNLIKYVNWEWYYSWITLCLTFYFTRLFCIWFFKKGRLASMKP</sequence>
<name>A0A431UG39_9BACI</name>
<gene>
    <name evidence="2" type="ORF">EKG35_17810</name>
</gene>
<reference evidence="2 3" key="1">
    <citation type="submission" date="2018-12" db="EMBL/GenBank/DDBJ databases">
        <authorList>
            <person name="Yu L."/>
        </authorList>
    </citation>
    <scope>NUCLEOTIDE SEQUENCE [LARGE SCALE GENOMIC DNA]</scope>
    <source>
        <strain evidence="2 3">S5H2222</strain>
    </source>
</reference>
<feature type="transmembrane region" description="Helical" evidence="1">
    <location>
        <begin position="94"/>
        <end position="114"/>
    </location>
</feature>
<keyword evidence="1" id="KW-1133">Transmembrane helix</keyword>
<dbReference type="AlphaFoldDB" id="A0A431UG39"/>